<name>A0A2G4YWG7_9PROT</name>
<dbReference type="PANTHER" id="PTHR44051:SF8">
    <property type="entry name" value="GLUTATHIONE S-TRANSFERASE GSTA"/>
    <property type="match status" value="1"/>
</dbReference>
<keyword evidence="4" id="KW-0808">Transferase</keyword>
<dbReference type="EMBL" id="PDEM01000007">
    <property type="protein sequence ID" value="PHZ86684.1"/>
    <property type="molecule type" value="Genomic_DNA"/>
</dbReference>
<dbReference type="GO" id="GO:0016740">
    <property type="term" value="F:transferase activity"/>
    <property type="evidence" value="ECO:0007669"/>
    <property type="project" value="UniProtKB-KW"/>
</dbReference>
<dbReference type="OrthoDB" id="7583243at2"/>
<dbReference type="SFLD" id="SFLDS00019">
    <property type="entry name" value="Glutathione_Transferase_(cytos"/>
    <property type="match status" value="1"/>
</dbReference>
<dbReference type="InterPro" id="IPR040079">
    <property type="entry name" value="Glutathione_S-Trfase"/>
</dbReference>
<dbReference type="Pfam" id="PF00043">
    <property type="entry name" value="GST_C"/>
    <property type="match status" value="1"/>
</dbReference>
<protein>
    <submittedName>
        <fullName evidence="4">Glutathione S-transferase</fullName>
    </submittedName>
</protein>
<gene>
    <name evidence="4" type="ORF">CRD36_01020</name>
</gene>
<dbReference type="Gene3D" id="1.20.1050.10">
    <property type="match status" value="1"/>
</dbReference>
<feature type="domain" description="GST C-terminal" evidence="3">
    <location>
        <begin position="78"/>
        <end position="202"/>
    </location>
</feature>
<reference evidence="4 5" key="1">
    <citation type="submission" date="2017-10" db="EMBL/GenBank/DDBJ databases">
        <title>Frigbacter circumglobatus gen. nov. sp. nov., isolated from sediment cultured in situ.</title>
        <authorList>
            <person name="Zhao Z."/>
        </authorList>
    </citation>
    <scope>NUCLEOTIDE SEQUENCE [LARGE SCALE GENOMIC DNA]</scope>
    <source>
        <strain evidence="4 5">ZYL</strain>
    </source>
</reference>
<dbReference type="InterPro" id="IPR036282">
    <property type="entry name" value="Glutathione-S-Trfase_C_sf"/>
</dbReference>
<dbReference type="PROSITE" id="PS50405">
    <property type="entry name" value="GST_CTER"/>
    <property type="match status" value="1"/>
</dbReference>
<organism evidence="4 5">
    <name type="scientific">Paremcibacter congregatus</name>
    <dbReference type="NCBI Taxonomy" id="2043170"/>
    <lineage>
        <taxon>Bacteria</taxon>
        <taxon>Pseudomonadati</taxon>
        <taxon>Pseudomonadota</taxon>
        <taxon>Alphaproteobacteria</taxon>
        <taxon>Emcibacterales</taxon>
        <taxon>Emcibacteraceae</taxon>
        <taxon>Paremcibacter</taxon>
    </lineage>
</organism>
<dbReference type="PROSITE" id="PS50404">
    <property type="entry name" value="GST_NTER"/>
    <property type="match status" value="1"/>
</dbReference>
<dbReference type="CDD" id="cd03057">
    <property type="entry name" value="GST_N_Beta"/>
    <property type="match status" value="1"/>
</dbReference>
<dbReference type="Pfam" id="PF02798">
    <property type="entry name" value="GST_N"/>
    <property type="match status" value="1"/>
</dbReference>
<dbReference type="AlphaFoldDB" id="A0A2G4YWG7"/>
<accession>A0A2G4YWG7</accession>
<comment type="similarity">
    <text evidence="1">Belongs to the GST superfamily.</text>
</comment>
<dbReference type="SFLD" id="SFLDG00358">
    <property type="entry name" value="Main_(cytGST)"/>
    <property type="match status" value="1"/>
</dbReference>
<evidence type="ECO:0000313" key="5">
    <source>
        <dbReference type="Proteomes" id="UP000229730"/>
    </source>
</evidence>
<evidence type="ECO:0000313" key="4">
    <source>
        <dbReference type="EMBL" id="PHZ86684.1"/>
    </source>
</evidence>
<keyword evidence="5" id="KW-1185">Reference proteome</keyword>
<evidence type="ECO:0000256" key="1">
    <source>
        <dbReference type="RuleBase" id="RU003494"/>
    </source>
</evidence>
<sequence>MYQLFYLQGACSLATQVILRELGQEVEIIDKQHIHKFKEINPIETVPVLRDGDNTLVEGAAIMLHILNKHENSLLPKNGTARQKAIQDIMFANATMHPAYGKLFFIAQHITDETAKKAAFTAAAKNITHLWQVIENVLKNKPFLGGSTPSAADIMLTVYARWGASFPVDITLGKKTTTLLNAVQAMPNFKKSVKAEQAESEK</sequence>
<evidence type="ECO:0000259" key="2">
    <source>
        <dbReference type="PROSITE" id="PS50404"/>
    </source>
</evidence>
<proteinExistence type="inferred from homology"/>
<feature type="domain" description="GST N-terminal" evidence="2">
    <location>
        <begin position="1"/>
        <end position="74"/>
    </location>
</feature>
<dbReference type="SUPFAM" id="SSF52833">
    <property type="entry name" value="Thioredoxin-like"/>
    <property type="match status" value="1"/>
</dbReference>
<dbReference type="InterPro" id="IPR004046">
    <property type="entry name" value="GST_C"/>
</dbReference>
<dbReference type="InterPro" id="IPR004045">
    <property type="entry name" value="Glutathione_S-Trfase_N"/>
</dbReference>
<dbReference type="RefSeq" id="WP_099471059.1">
    <property type="nucleotide sequence ID" value="NZ_CP041025.1"/>
</dbReference>
<dbReference type="Gene3D" id="3.40.30.10">
    <property type="entry name" value="Glutaredoxin"/>
    <property type="match status" value="1"/>
</dbReference>
<dbReference type="InterPro" id="IPR010987">
    <property type="entry name" value="Glutathione-S-Trfase_C-like"/>
</dbReference>
<dbReference type="PANTHER" id="PTHR44051">
    <property type="entry name" value="GLUTATHIONE S-TRANSFERASE-RELATED"/>
    <property type="match status" value="1"/>
</dbReference>
<dbReference type="InterPro" id="IPR036249">
    <property type="entry name" value="Thioredoxin-like_sf"/>
</dbReference>
<dbReference type="Proteomes" id="UP000229730">
    <property type="component" value="Unassembled WGS sequence"/>
</dbReference>
<comment type="caution">
    <text evidence="4">The sequence shown here is derived from an EMBL/GenBank/DDBJ whole genome shotgun (WGS) entry which is preliminary data.</text>
</comment>
<dbReference type="InParanoid" id="A0A2G4YWG7"/>
<evidence type="ECO:0000259" key="3">
    <source>
        <dbReference type="PROSITE" id="PS50405"/>
    </source>
</evidence>
<dbReference type="SUPFAM" id="SSF47616">
    <property type="entry name" value="GST C-terminal domain-like"/>
    <property type="match status" value="1"/>
</dbReference>